<evidence type="ECO:0000313" key="2">
    <source>
        <dbReference type="Proteomes" id="UP000198728"/>
    </source>
</evidence>
<reference evidence="1 2" key="1">
    <citation type="submission" date="2016-10" db="EMBL/GenBank/DDBJ databases">
        <authorList>
            <person name="de Groot N.N."/>
        </authorList>
    </citation>
    <scope>NUCLEOTIDE SEQUENCE [LARGE SCALE GENOMIC DNA]</scope>
    <source>
        <strain evidence="1 2">DSM 19548</strain>
    </source>
</reference>
<accession>A0A1I1R4C0</accession>
<name>A0A1I1R4C0_9RHOB</name>
<proteinExistence type="predicted"/>
<protein>
    <submittedName>
        <fullName evidence="1">Uncharacterized protein</fullName>
    </submittedName>
</protein>
<keyword evidence="2" id="KW-1185">Reference proteome</keyword>
<organism evidence="1 2">
    <name type="scientific">Tropicimonas isoalkanivorans</name>
    <dbReference type="NCBI Taxonomy" id="441112"/>
    <lineage>
        <taxon>Bacteria</taxon>
        <taxon>Pseudomonadati</taxon>
        <taxon>Pseudomonadota</taxon>
        <taxon>Alphaproteobacteria</taxon>
        <taxon>Rhodobacterales</taxon>
        <taxon>Roseobacteraceae</taxon>
        <taxon>Tropicimonas</taxon>
    </lineage>
</organism>
<sequence length="39" mass="4489">MKAPPLGEVFASRRPAKRRYRDSVSVDAKNMPWLTAERT</sequence>
<dbReference type="EMBL" id="FOLG01000027">
    <property type="protein sequence ID" value="SFD29102.1"/>
    <property type="molecule type" value="Genomic_DNA"/>
</dbReference>
<dbReference type="AlphaFoldDB" id="A0A1I1R4C0"/>
<dbReference type="Proteomes" id="UP000198728">
    <property type="component" value="Unassembled WGS sequence"/>
</dbReference>
<evidence type="ECO:0000313" key="1">
    <source>
        <dbReference type="EMBL" id="SFD29102.1"/>
    </source>
</evidence>
<gene>
    <name evidence="1" type="ORF">SAMN04488094_12720</name>
</gene>